<feature type="domain" description="Ribosomal RNA small subunit methyltransferase E methyltransferase" evidence="11">
    <location>
        <begin position="75"/>
        <end position="219"/>
    </location>
</feature>
<organism evidence="13">
    <name type="scientific">freshwater metagenome</name>
    <dbReference type="NCBI Taxonomy" id="449393"/>
    <lineage>
        <taxon>unclassified sequences</taxon>
        <taxon>metagenomes</taxon>
        <taxon>ecological metagenomes</taxon>
    </lineage>
</organism>
<comment type="similarity">
    <text evidence="2">Belongs to the RNA methyltransferase RsmE family.</text>
</comment>
<dbReference type="EMBL" id="CAEZZP010000061">
    <property type="protein sequence ID" value="CAB4774833.1"/>
    <property type="molecule type" value="Genomic_DNA"/>
</dbReference>
<sequence length="230" mass="25337">MIERRRAAAHAFVIDINAPFLNDDDFHHLAKVLRLRSGESVSVSDGRGSWRICQYEMTAALSTDDSVVHSETHQRSLTVAFSVTKNDKPDLVIQKLTELGVDHIVPIITERSIVRWDSDKGAKNQARWQKIAREAAMQSRSVFLPTIHEVYPSIEKFVNSYGPNIAVADPEGSALTEDVSTLVIGPEGGFTHQEMDLMPNRVSLPGGILRAETAAVAAGVMLSHMRSQHG</sequence>
<comment type="catalytic activity">
    <reaction evidence="10">
        <text>uridine(1498) in 16S rRNA + S-adenosyl-L-methionine = N(3)-methyluridine(1498) in 16S rRNA + S-adenosyl-L-homocysteine + H(+)</text>
        <dbReference type="Rhea" id="RHEA:42920"/>
        <dbReference type="Rhea" id="RHEA-COMP:10283"/>
        <dbReference type="Rhea" id="RHEA-COMP:10284"/>
        <dbReference type="ChEBI" id="CHEBI:15378"/>
        <dbReference type="ChEBI" id="CHEBI:57856"/>
        <dbReference type="ChEBI" id="CHEBI:59789"/>
        <dbReference type="ChEBI" id="CHEBI:65315"/>
        <dbReference type="ChEBI" id="CHEBI:74502"/>
        <dbReference type="EC" id="2.1.1.193"/>
    </reaction>
</comment>
<keyword evidence="8" id="KW-0949">S-adenosyl-L-methionine</keyword>
<protein>
    <recommendedName>
        <fullName evidence="3">16S rRNA (uracil(1498)-N(3))-methyltransferase</fullName>
        <ecNumber evidence="3">2.1.1.193</ecNumber>
    </recommendedName>
</protein>
<evidence type="ECO:0000259" key="12">
    <source>
        <dbReference type="Pfam" id="PF20260"/>
    </source>
</evidence>
<gene>
    <name evidence="13" type="ORF">UFOPK2880_01039</name>
</gene>
<feature type="domain" description="Ribosomal RNA small subunit methyltransferase E PUA-like" evidence="12">
    <location>
        <begin position="21"/>
        <end position="56"/>
    </location>
</feature>
<dbReference type="InterPro" id="IPR029028">
    <property type="entry name" value="Alpha/beta_knot_MTases"/>
</dbReference>
<comment type="subcellular location">
    <subcellularLocation>
        <location evidence="1">Cytoplasm</location>
    </subcellularLocation>
</comment>
<dbReference type="GO" id="GO:0005737">
    <property type="term" value="C:cytoplasm"/>
    <property type="evidence" value="ECO:0007669"/>
    <property type="project" value="UniProtKB-SubCell"/>
</dbReference>
<dbReference type="GO" id="GO:0070475">
    <property type="term" value="P:rRNA base methylation"/>
    <property type="evidence" value="ECO:0007669"/>
    <property type="project" value="TreeGrafter"/>
</dbReference>
<dbReference type="AlphaFoldDB" id="A0A6J6VVA0"/>
<keyword evidence="6" id="KW-0489">Methyltransferase</keyword>
<keyword evidence="4" id="KW-0963">Cytoplasm</keyword>
<dbReference type="GO" id="GO:0070042">
    <property type="term" value="F:rRNA (uridine-N3-)-methyltransferase activity"/>
    <property type="evidence" value="ECO:0007669"/>
    <property type="project" value="TreeGrafter"/>
</dbReference>
<dbReference type="SUPFAM" id="SSF75217">
    <property type="entry name" value="alpha/beta knot"/>
    <property type="match status" value="1"/>
</dbReference>
<evidence type="ECO:0000256" key="1">
    <source>
        <dbReference type="ARBA" id="ARBA00004496"/>
    </source>
</evidence>
<evidence type="ECO:0000259" key="11">
    <source>
        <dbReference type="Pfam" id="PF04452"/>
    </source>
</evidence>
<accession>A0A6J6VVA0</accession>
<dbReference type="CDD" id="cd18084">
    <property type="entry name" value="RsmE-like"/>
    <property type="match status" value="1"/>
</dbReference>
<dbReference type="PANTHER" id="PTHR30027">
    <property type="entry name" value="RIBOSOMAL RNA SMALL SUBUNIT METHYLTRANSFERASE E"/>
    <property type="match status" value="1"/>
</dbReference>
<evidence type="ECO:0000256" key="9">
    <source>
        <dbReference type="ARBA" id="ARBA00025699"/>
    </source>
</evidence>
<dbReference type="Pfam" id="PF20260">
    <property type="entry name" value="PUA_4"/>
    <property type="match status" value="1"/>
</dbReference>
<reference evidence="13" key="1">
    <citation type="submission" date="2020-05" db="EMBL/GenBank/DDBJ databases">
        <authorList>
            <person name="Chiriac C."/>
            <person name="Salcher M."/>
            <person name="Ghai R."/>
            <person name="Kavagutti S V."/>
        </authorList>
    </citation>
    <scope>NUCLEOTIDE SEQUENCE</scope>
</reference>
<dbReference type="InterPro" id="IPR029026">
    <property type="entry name" value="tRNA_m1G_MTases_N"/>
</dbReference>
<proteinExistence type="inferred from homology"/>
<dbReference type="PIRSF" id="PIRSF015601">
    <property type="entry name" value="MTase_slr0722"/>
    <property type="match status" value="1"/>
</dbReference>
<dbReference type="InterPro" id="IPR015947">
    <property type="entry name" value="PUA-like_sf"/>
</dbReference>
<dbReference type="InterPro" id="IPR006700">
    <property type="entry name" value="RsmE"/>
</dbReference>
<name>A0A6J6VVA0_9ZZZZ</name>
<evidence type="ECO:0000313" key="13">
    <source>
        <dbReference type="EMBL" id="CAB4774833.1"/>
    </source>
</evidence>
<dbReference type="InterPro" id="IPR046886">
    <property type="entry name" value="RsmE_MTase_dom"/>
</dbReference>
<evidence type="ECO:0000256" key="5">
    <source>
        <dbReference type="ARBA" id="ARBA00022552"/>
    </source>
</evidence>
<dbReference type="InterPro" id="IPR046887">
    <property type="entry name" value="RsmE_PUA-like"/>
</dbReference>
<dbReference type="NCBIfam" id="TIGR00046">
    <property type="entry name" value="RsmE family RNA methyltransferase"/>
    <property type="match status" value="1"/>
</dbReference>
<evidence type="ECO:0000256" key="3">
    <source>
        <dbReference type="ARBA" id="ARBA00012328"/>
    </source>
</evidence>
<evidence type="ECO:0000256" key="7">
    <source>
        <dbReference type="ARBA" id="ARBA00022679"/>
    </source>
</evidence>
<dbReference type="EC" id="2.1.1.193" evidence="3"/>
<evidence type="ECO:0000256" key="4">
    <source>
        <dbReference type="ARBA" id="ARBA00022490"/>
    </source>
</evidence>
<comment type="function">
    <text evidence="9">Specifically methylates the N3 position of the uracil ring of uridine 1498 (m3U1498) in 16S rRNA. Acts on the fully assembled 30S ribosomal subunit.</text>
</comment>
<evidence type="ECO:0000256" key="2">
    <source>
        <dbReference type="ARBA" id="ARBA00005528"/>
    </source>
</evidence>
<keyword evidence="7" id="KW-0808">Transferase</keyword>
<evidence type="ECO:0000256" key="6">
    <source>
        <dbReference type="ARBA" id="ARBA00022603"/>
    </source>
</evidence>
<keyword evidence="5" id="KW-0698">rRNA processing</keyword>
<dbReference type="Pfam" id="PF04452">
    <property type="entry name" value="Methyltrans_RNA"/>
    <property type="match status" value="1"/>
</dbReference>
<dbReference type="SUPFAM" id="SSF88697">
    <property type="entry name" value="PUA domain-like"/>
    <property type="match status" value="1"/>
</dbReference>
<dbReference type="Gene3D" id="3.40.1280.10">
    <property type="match status" value="1"/>
</dbReference>
<dbReference type="PANTHER" id="PTHR30027:SF3">
    <property type="entry name" value="16S RRNA (URACIL(1498)-N(3))-METHYLTRANSFERASE"/>
    <property type="match status" value="1"/>
</dbReference>
<evidence type="ECO:0000256" key="10">
    <source>
        <dbReference type="ARBA" id="ARBA00047944"/>
    </source>
</evidence>
<evidence type="ECO:0000256" key="8">
    <source>
        <dbReference type="ARBA" id="ARBA00022691"/>
    </source>
</evidence>